<dbReference type="EMBL" id="CP033928">
    <property type="protein sequence ID" value="AZA62387.1"/>
    <property type="molecule type" value="Genomic_DNA"/>
</dbReference>
<name>A0A3G6N4I2_9FLAO</name>
<evidence type="ECO:0000313" key="2">
    <source>
        <dbReference type="Proteomes" id="UP000269076"/>
    </source>
</evidence>
<proteinExistence type="predicted"/>
<dbReference type="Proteomes" id="UP000269076">
    <property type="component" value="Chromosome"/>
</dbReference>
<dbReference type="AlphaFoldDB" id="A0A3G6N4I2"/>
<gene>
    <name evidence="1" type="ORF">EG340_15710</name>
</gene>
<accession>A0A3G6N4I2</accession>
<reference evidence="1 2" key="1">
    <citation type="submission" date="2018-11" db="EMBL/GenBank/DDBJ databases">
        <title>Proposal to divide the Flavobacteriaceae and reorganize its genera based on Amino Acid Identity values calculated from whole genome sequences.</title>
        <authorList>
            <person name="Nicholson A.C."/>
            <person name="Gulvik C.A."/>
            <person name="Whitney A.M."/>
            <person name="Humrighouse B.W."/>
            <person name="Bell M."/>
            <person name="Holmes B."/>
            <person name="Steigerwalt A."/>
            <person name="Villarma A."/>
            <person name="Sheth M."/>
            <person name="Batra D."/>
            <person name="Pryor J."/>
            <person name="Bernardet J.-F."/>
            <person name="Hugo C."/>
            <person name="Kampfer P."/>
            <person name="Newman J."/>
            <person name="Mcquiston J.R."/>
        </authorList>
    </citation>
    <scope>NUCLEOTIDE SEQUENCE [LARGE SCALE GENOMIC DNA]</scope>
    <source>
        <strain evidence="1 2">G0211</strain>
    </source>
</reference>
<sequence>MKNLFILIFSFLSIAIFSQNIKCEIIDYVKSIDNKEYSTYQYINSSYSYSRPFIVLVTSHNVFMEVHQKVPMIFSSKQEYTDVYLLGIKNFDKNNASMLDEKIIKNFIDDIVKYRIYNNLPDSNIEYALSQIKYLVDKDLCKFLICRKSKKL</sequence>
<evidence type="ECO:0000313" key="1">
    <source>
        <dbReference type="EMBL" id="AZA62387.1"/>
    </source>
</evidence>
<organism evidence="1 2">
    <name type="scientific">Chryseobacterium indoltheticum</name>
    <dbReference type="NCBI Taxonomy" id="254"/>
    <lineage>
        <taxon>Bacteria</taxon>
        <taxon>Pseudomonadati</taxon>
        <taxon>Bacteroidota</taxon>
        <taxon>Flavobacteriia</taxon>
        <taxon>Flavobacteriales</taxon>
        <taxon>Weeksellaceae</taxon>
        <taxon>Chryseobacterium group</taxon>
        <taxon>Chryseobacterium</taxon>
    </lineage>
</organism>
<protein>
    <submittedName>
        <fullName evidence="1">Uncharacterized protein</fullName>
    </submittedName>
</protein>
<dbReference type="RefSeq" id="WP_123886863.1">
    <property type="nucleotide sequence ID" value="NZ_CP033928.1"/>
</dbReference>